<evidence type="ECO:0000313" key="3">
    <source>
        <dbReference type="Proteomes" id="UP000183047"/>
    </source>
</evidence>
<feature type="transmembrane region" description="Helical" evidence="1">
    <location>
        <begin position="202"/>
        <end position="224"/>
    </location>
</feature>
<accession>A0A1G5CF92</accession>
<reference evidence="3" key="1">
    <citation type="submission" date="2016-10" db="EMBL/GenBank/DDBJ databases">
        <authorList>
            <person name="Varghese N."/>
            <person name="Submissions S."/>
        </authorList>
    </citation>
    <scope>NUCLEOTIDE SEQUENCE [LARGE SCALE GENOMIC DNA]</scope>
    <source>
        <strain evidence="3">XBD2006</strain>
    </source>
</reference>
<feature type="transmembrane region" description="Helical" evidence="1">
    <location>
        <begin position="301"/>
        <end position="321"/>
    </location>
</feature>
<feature type="transmembrane region" description="Helical" evidence="1">
    <location>
        <begin position="9"/>
        <end position="27"/>
    </location>
</feature>
<sequence length="588" mass="67467">MEKDVVKRSAICFAVSMLWTIAVGSYISKTDVVAVGDMVLFFAFFILTMQEKLYCKILNPNKRDIVISAFFSLLLLVGKTIYTEHDLMSFCTHPFYNLVIFVVTAHLLAVFTPYVLETLYSSFSGKLPEIGLGRKQLIVFFAIVTILDVVAFLVFFPGVGTYDYFTIYFQAIGERSLDNQQPIFYTIFWKALFYVANLLHNIYMANVIYSIIQIVVVNITFCYVLTWLRKKKAPSVLILLSGIYYIINPIFWLFSFVTTKDVYFGCCLIVFLTSLYDLMTTEKRAFTCFISCLLACFFRNNMIYAMVVLFLMVIIIAPARIKKLELISILPALIISIVTPVVVYPAFDIHYTDSSEFLSIPIQQIAAVYAKEGCFSEEEKATINEYLSCVDEYNYRFADPVKNSLNNGLYDENKEPFWDIYFKGLKRSPITYLCAALDTNVELWYPASTGNDEFAQREYVEIGLYPDYFSGSADAYYTHGIFEIIRPFYYAMARLESKLSNLPLISNFLSLSFPFYSMVLCLIIMIRRGKKYETVIPVALLILEATYLLGPVTNYRYLHPMYIMVPVYFAMAIKNNDDSQDNAADSVS</sequence>
<feature type="transmembrane region" description="Helical" evidence="1">
    <location>
        <begin position="95"/>
        <end position="116"/>
    </location>
</feature>
<feature type="transmembrane region" description="Helical" evidence="1">
    <location>
        <begin position="504"/>
        <end position="526"/>
    </location>
</feature>
<feature type="transmembrane region" description="Helical" evidence="1">
    <location>
        <begin position="137"/>
        <end position="156"/>
    </location>
</feature>
<feature type="transmembrane region" description="Helical" evidence="1">
    <location>
        <begin position="236"/>
        <end position="256"/>
    </location>
</feature>
<dbReference type="OrthoDB" id="2137478at2"/>
<proteinExistence type="predicted"/>
<feature type="transmembrane region" description="Helical" evidence="1">
    <location>
        <begin position="327"/>
        <end position="347"/>
    </location>
</feature>
<feature type="transmembrane region" description="Helical" evidence="1">
    <location>
        <begin position="65"/>
        <end position="83"/>
    </location>
</feature>
<evidence type="ECO:0000313" key="2">
    <source>
        <dbReference type="EMBL" id="SCY01052.1"/>
    </source>
</evidence>
<feature type="transmembrane region" description="Helical" evidence="1">
    <location>
        <begin position="262"/>
        <end position="280"/>
    </location>
</feature>
<name>A0A1G5CF92_9FIRM</name>
<keyword evidence="1" id="KW-0472">Membrane</keyword>
<keyword evidence="3" id="KW-1185">Reference proteome</keyword>
<keyword evidence="1" id="KW-0812">Transmembrane</keyword>
<feature type="transmembrane region" description="Helical" evidence="1">
    <location>
        <begin position="532"/>
        <end position="550"/>
    </location>
</feature>
<keyword evidence="1" id="KW-1133">Transmembrane helix</keyword>
<dbReference type="EMBL" id="FMUR01000006">
    <property type="protein sequence ID" value="SCY01052.1"/>
    <property type="molecule type" value="Genomic_DNA"/>
</dbReference>
<dbReference type="RefSeq" id="WP_074461793.1">
    <property type="nucleotide sequence ID" value="NZ_FMUR01000006.1"/>
</dbReference>
<dbReference type="AlphaFoldDB" id="A0A1G5CF92"/>
<dbReference type="Proteomes" id="UP000183047">
    <property type="component" value="Unassembled WGS sequence"/>
</dbReference>
<organism evidence="2 3">
    <name type="scientific">Butyrivibrio hungatei</name>
    <dbReference type="NCBI Taxonomy" id="185008"/>
    <lineage>
        <taxon>Bacteria</taxon>
        <taxon>Bacillati</taxon>
        <taxon>Bacillota</taxon>
        <taxon>Clostridia</taxon>
        <taxon>Lachnospirales</taxon>
        <taxon>Lachnospiraceae</taxon>
        <taxon>Butyrivibrio</taxon>
    </lineage>
</organism>
<evidence type="ECO:0000256" key="1">
    <source>
        <dbReference type="SAM" id="Phobius"/>
    </source>
</evidence>
<gene>
    <name evidence="2" type="ORF">SAMN02910451_01095</name>
</gene>
<feature type="transmembrane region" description="Helical" evidence="1">
    <location>
        <begin position="33"/>
        <end position="53"/>
    </location>
</feature>
<dbReference type="InterPro" id="IPR046062">
    <property type="entry name" value="DUF6020"/>
</dbReference>
<protein>
    <submittedName>
        <fullName evidence="2">Uncharacterized protein</fullName>
    </submittedName>
</protein>
<dbReference type="Pfam" id="PF19484">
    <property type="entry name" value="DUF6020"/>
    <property type="match status" value="1"/>
</dbReference>